<dbReference type="EMBL" id="MT141774">
    <property type="protein sequence ID" value="QJA70226.1"/>
    <property type="molecule type" value="Genomic_DNA"/>
</dbReference>
<proteinExistence type="predicted"/>
<protein>
    <submittedName>
        <fullName evidence="1">Uncharacterized protein</fullName>
    </submittedName>
</protein>
<accession>A0A6M3JK60</accession>
<gene>
    <name evidence="1" type="ORF">MM415A03887_0009</name>
</gene>
<reference evidence="1" key="1">
    <citation type="submission" date="2020-03" db="EMBL/GenBank/DDBJ databases">
        <title>The deep terrestrial virosphere.</title>
        <authorList>
            <person name="Holmfeldt K."/>
            <person name="Nilsson E."/>
            <person name="Simone D."/>
            <person name="Lopez-Fernandez M."/>
            <person name="Wu X."/>
            <person name="de Brujin I."/>
            <person name="Lundin D."/>
            <person name="Andersson A."/>
            <person name="Bertilsson S."/>
            <person name="Dopson M."/>
        </authorList>
    </citation>
    <scope>NUCLEOTIDE SEQUENCE</scope>
    <source>
        <strain evidence="1">MM415A03887</strain>
    </source>
</reference>
<dbReference type="AlphaFoldDB" id="A0A6M3JK60"/>
<organism evidence="1">
    <name type="scientific">viral metagenome</name>
    <dbReference type="NCBI Taxonomy" id="1070528"/>
    <lineage>
        <taxon>unclassified sequences</taxon>
        <taxon>metagenomes</taxon>
        <taxon>organismal metagenomes</taxon>
    </lineage>
</organism>
<sequence length="110" mass="11824">MTQLKDYKHTVAMTDDTTWTGAVPPGHQIIDITFVNSTGNEAIIDCGSVSGGNDIFKNQVIVANDITTVVISKTLSMLERKSVFINDDDAGSDFNGASLTAIMSMRNVII</sequence>
<name>A0A6M3JK60_9ZZZZ</name>
<evidence type="ECO:0000313" key="1">
    <source>
        <dbReference type="EMBL" id="QJA70226.1"/>
    </source>
</evidence>